<reference evidence="1 2" key="1">
    <citation type="journal article" date="2007" name="Virology">
        <title>Sequence and annotation of the 314-kb MT325 and the 321-kb FR483 viruses that infect Chlorella Pbi.</title>
        <authorList>
            <person name="Fitzgerald L.A."/>
            <person name="Graves M.V."/>
            <person name="Li X."/>
            <person name="Feldblyum T."/>
            <person name="Hartigan J."/>
            <person name="Van Etten J.L."/>
        </authorList>
    </citation>
    <scope>NUCLEOTIDE SEQUENCE [LARGE SCALE GENOMIC DNA]</scope>
    <source>
        <strain evidence="1 2">MT325</strain>
    </source>
</reference>
<organismHost>
    <name type="scientific">Paramecium bursaria</name>
    <dbReference type="NCBI Taxonomy" id="74790"/>
</organismHost>
<dbReference type="EMBL" id="DQ491001">
    <property type="protein sequence ID" value="ABT13582.1"/>
    <property type="molecule type" value="Genomic_DNA"/>
</dbReference>
<evidence type="ECO:0000313" key="1">
    <source>
        <dbReference type="EMBL" id="ABT13582.1"/>
    </source>
</evidence>
<protein>
    <submittedName>
        <fullName evidence="1">Uncharacterized protein m028R</fullName>
    </submittedName>
</protein>
<proteinExistence type="predicted"/>
<accession>A7ITA8</accession>
<organism evidence="1 2">
    <name type="scientific">Paramecium bursaria Chlorella virus MT325</name>
    <name type="common">PBCV-MT325</name>
    <dbReference type="NCBI Taxonomy" id="346932"/>
    <lineage>
        <taxon>Viruses</taxon>
        <taxon>Varidnaviria</taxon>
        <taxon>Bamfordvirae</taxon>
        <taxon>Nucleocytoviricota</taxon>
        <taxon>Megaviricetes</taxon>
        <taxon>Algavirales</taxon>
        <taxon>Phycodnaviridae</taxon>
        <taxon>Chlorovirus</taxon>
        <taxon>Chlorovirus conductrix</taxon>
        <taxon>Paramecium bursaria Chlorella virus A1</taxon>
    </lineage>
</organism>
<dbReference type="Proteomes" id="UP000246715">
    <property type="component" value="Segment"/>
</dbReference>
<gene>
    <name evidence="1" type="primary">m028R</name>
    <name evidence="1" type="ORF">MT325_m028R</name>
</gene>
<evidence type="ECO:0000313" key="2">
    <source>
        <dbReference type="Proteomes" id="UP000246715"/>
    </source>
</evidence>
<name>A7ITA8_PBCVM</name>
<sequence length="65" mass="7804">MRPPRAVLMMTAFFFIVRRVIWLIISDVASIRGQWRDTTSEFFRTYDRLWYSTPIFLTSSDSYTS</sequence>